<gene>
    <name evidence="2" type="ORF">SAMN05216198_3881</name>
</gene>
<organism evidence="2 3">
    <name type="scientific">Halopseudomonas litoralis</name>
    <dbReference type="NCBI Taxonomy" id="797277"/>
    <lineage>
        <taxon>Bacteria</taxon>
        <taxon>Pseudomonadati</taxon>
        <taxon>Pseudomonadota</taxon>
        <taxon>Gammaproteobacteria</taxon>
        <taxon>Pseudomonadales</taxon>
        <taxon>Pseudomonadaceae</taxon>
        <taxon>Halopseudomonas</taxon>
    </lineage>
</organism>
<dbReference type="REBASE" id="162881">
    <property type="entry name" value="Pli2SM5ORF3880P"/>
</dbReference>
<dbReference type="SUPFAM" id="SSF52540">
    <property type="entry name" value="P-loop containing nucleoside triphosphate hydrolases"/>
    <property type="match status" value="2"/>
</dbReference>
<dbReference type="OrthoDB" id="9804145at2"/>
<dbReference type="RefSeq" id="WP_090276059.1">
    <property type="nucleotide sequence ID" value="NZ_LT629748.1"/>
</dbReference>
<dbReference type="GO" id="GO:0016787">
    <property type="term" value="F:hydrolase activity"/>
    <property type="evidence" value="ECO:0007669"/>
    <property type="project" value="InterPro"/>
</dbReference>
<dbReference type="Gene3D" id="3.40.50.300">
    <property type="entry name" value="P-loop containing nucleotide triphosphate hydrolases"/>
    <property type="match status" value="1"/>
</dbReference>
<dbReference type="EMBL" id="LT629748">
    <property type="protein sequence ID" value="SDT17339.1"/>
    <property type="molecule type" value="Genomic_DNA"/>
</dbReference>
<dbReference type="GO" id="GO:0003677">
    <property type="term" value="F:DNA binding"/>
    <property type="evidence" value="ECO:0007669"/>
    <property type="project" value="InterPro"/>
</dbReference>
<dbReference type="AlphaFoldDB" id="A0A1H1Y7Y8"/>
<protein>
    <submittedName>
        <fullName evidence="2">Type III restriction enzyme, res subunit</fullName>
    </submittedName>
</protein>
<proteinExistence type="predicted"/>
<accession>A0A1H1Y7Y8</accession>
<name>A0A1H1Y7Y8_9GAMM</name>
<dbReference type="InterPro" id="IPR006935">
    <property type="entry name" value="Helicase/UvrB_N"/>
</dbReference>
<evidence type="ECO:0000259" key="1">
    <source>
        <dbReference type="Pfam" id="PF04851"/>
    </source>
</evidence>
<reference evidence="3" key="1">
    <citation type="submission" date="2016-10" db="EMBL/GenBank/DDBJ databases">
        <authorList>
            <person name="Varghese N."/>
            <person name="Submissions S."/>
        </authorList>
    </citation>
    <scope>NUCLEOTIDE SEQUENCE [LARGE SCALE GENOMIC DNA]</scope>
    <source>
        <strain evidence="3">2SM5</strain>
    </source>
</reference>
<dbReference type="GO" id="GO:0005524">
    <property type="term" value="F:ATP binding"/>
    <property type="evidence" value="ECO:0007669"/>
    <property type="project" value="InterPro"/>
</dbReference>
<sequence length="1125" mass="128477">MAKAQRTGKRSFHQELVLNRWMLQFFNADKLAGLTLRLGEGRHEGIDEDGQSKLFHELMRGLFNPNRLADTELRRYDLNIVRYWQEITAERNKLEGHELQMKYFQYLSLLFSEIYLDWYFNKRQALLDGLNEEMLSYRADKGAEPFRDFTADDLNKVAFWNATGSGKTLLLHVNIKQYLHYFQAGRGSGYPDKIILLTPNEGLSRQHLEELKQSGFAAQHFNKNQTLTYPGMVEIIDINKLGDEMGDKTVAVEAFEGNNLVLVDEGHRGTGTAAGAWMSRREALVRGGFAFEYSATFGQAVAKGFTVEAAEFEIQKKRAKMLFGTTSLKKLSDEELLQLALTHEERRLARATATREIYAKCILFDYSYKFFYEDGYGKESLILNMDGKAYEQSDNGAKYFTACLLAFYQQLWLWNTHREAVTDFNIEKPLWVFVGNTVSGEESDILEVISFLADFLNNEAQIKVWLADLVADRAQILDAKGNNIFKGRFTPLMGFTDRMDALYADILQRVFNAPARQRLKLVNIRSSKGELALRVGEAEPFGLINIGDDSKFFSLAESAEVFDSERDDFGGALFGTINNKSSKLNVLIGSRKFTEGWSSWRVSTMGLLNMGQGEGSQIIQLFGRGVRLKGKDFSLKRTTAQERPKGVHLDKLETLNIFGVRANYMAAFKDYLREEGITPSDEILELDFPTRANLPAGKLKTLALKDGYKDNQKLGFKRTHFPWLYEIPAAFQGKIKTPQVALDLYPRVEALTTQRSAFIGKSVQTSEPRHQGKLNAALFSLFDWDRIYLALQDYKIQRSWSNLRLDRQRLIEFCMGTADWYTLFIPAAELQVRSFSDLRKQEDILIRLLIDYTDRFYNALKKGYEGQFYEIAHIDEDHGSMLKLYQFEIDNSDDGLEYLEKLEVLKQLVADGKIGEASNWNAPNMVAISFDRHLYYPLLALEDKDAVPLKLRPLGFDAESEWLFVRDLEAFYHSPAGKEVIGARSLYLLRNADSEKKGLGFALAGNFYPDFLLWLVDDATGQQWLSFVDPKGIRNLDLSHPKLRLYKEVKTLESTLASQAKPDEPPLVLNAFVLSATRFADLLNVGDPAKKIELEDRHVLFMEDGGASYLEKMFTRICQISQKNH</sequence>
<evidence type="ECO:0000313" key="3">
    <source>
        <dbReference type="Proteomes" id="UP000243426"/>
    </source>
</evidence>
<dbReference type="Proteomes" id="UP000243426">
    <property type="component" value="Chromosome I"/>
</dbReference>
<dbReference type="STRING" id="797277.SAMN05216198_3881"/>
<evidence type="ECO:0000313" key="2">
    <source>
        <dbReference type="EMBL" id="SDT17339.1"/>
    </source>
</evidence>
<dbReference type="Pfam" id="PF04851">
    <property type="entry name" value="ResIII"/>
    <property type="match status" value="1"/>
</dbReference>
<dbReference type="InterPro" id="IPR027417">
    <property type="entry name" value="P-loop_NTPase"/>
</dbReference>
<keyword evidence="3" id="KW-1185">Reference proteome</keyword>
<feature type="domain" description="Helicase/UvrB N-terminal" evidence="1">
    <location>
        <begin position="152"/>
        <end position="272"/>
    </location>
</feature>